<dbReference type="PRINTS" id="PR00455">
    <property type="entry name" value="HTHTETR"/>
</dbReference>
<evidence type="ECO:0000313" key="7">
    <source>
        <dbReference type="EMBL" id="BDT99247.1"/>
    </source>
</evidence>
<keyword evidence="1" id="KW-0805">Transcription regulation</keyword>
<dbReference type="InterPro" id="IPR001647">
    <property type="entry name" value="HTH_TetR"/>
</dbReference>
<gene>
    <name evidence="7" type="ORF">IFM12276_22760</name>
</gene>
<evidence type="ECO:0000256" key="4">
    <source>
        <dbReference type="PROSITE-ProRule" id="PRU00335"/>
    </source>
</evidence>
<accession>A0ABN6U1U1</accession>
<reference evidence="7 8" key="1">
    <citation type="submission" date="2022-11" db="EMBL/GenBank/DDBJ databases">
        <title>Genome Sequencing of Nocardia sp. ON39_IFM12276 and assembly.</title>
        <authorList>
            <person name="Shimojima M."/>
            <person name="Toyokawa M."/>
            <person name="Uesaka K."/>
        </authorList>
    </citation>
    <scope>NUCLEOTIDE SEQUENCE [LARGE SCALE GENOMIC DNA]</scope>
    <source>
        <strain evidence="7 8">IFM 12276</strain>
    </source>
</reference>
<evidence type="ECO:0000313" key="8">
    <source>
        <dbReference type="Proteomes" id="UP001317870"/>
    </source>
</evidence>
<dbReference type="SUPFAM" id="SSF46689">
    <property type="entry name" value="Homeodomain-like"/>
    <property type="match status" value="1"/>
</dbReference>
<evidence type="ECO:0000256" key="2">
    <source>
        <dbReference type="ARBA" id="ARBA00023125"/>
    </source>
</evidence>
<dbReference type="Pfam" id="PF00440">
    <property type="entry name" value="TetR_N"/>
    <property type="match status" value="1"/>
</dbReference>
<dbReference type="EMBL" id="AP026978">
    <property type="protein sequence ID" value="BDT99247.1"/>
    <property type="molecule type" value="Genomic_DNA"/>
</dbReference>
<evidence type="ECO:0000256" key="1">
    <source>
        <dbReference type="ARBA" id="ARBA00023015"/>
    </source>
</evidence>
<dbReference type="Proteomes" id="UP001317870">
    <property type="component" value="Chromosome"/>
</dbReference>
<dbReference type="InterPro" id="IPR050109">
    <property type="entry name" value="HTH-type_TetR-like_transc_reg"/>
</dbReference>
<dbReference type="PANTHER" id="PTHR30055">
    <property type="entry name" value="HTH-TYPE TRANSCRIPTIONAL REGULATOR RUTR"/>
    <property type="match status" value="1"/>
</dbReference>
<evidence type="ECO:0000259" key="6">
    <source>
        <dbReference type="PROSITE" id="PS50977"/>
    </source>
</evidence>
<keyword evidence="2 4" id="KW-0238">DNA-binding</keyword>
<feature type="DNA-binding region" description="H-T-H motif" evidence="4">
    <location>
        <begin position="41"/>
        <end position="60"/>
    </location>
</feature>
<keyword evidence="3" id="KW-0804">Transcription</keyword>
<name>A0ABN6U1U1_9NOCA</name>
<evidence type="ECO:0000256" key="5">
    <source>
        <dbReference type="SAM" id="MobiDB-lite"/>
    </source>
</evidence>
<feature type="domain" description="HTH tetR-type" evidence="6">
    <location>
        <begin position="18"/>
        <end position="78"/>
    </location>
</feature>
<dbReference type="PROSITE" id="PS50977">
    <property type="entry name" value="HTH_TETR_2"/>
    <property type="match status" value="1"/>
</dbReference>
<dbReference type="RefSeq" id="WP_281879376.1">
    <property type="nucleotide sequence ID" value="NZ_AP026978.1"/>
</dbReference>
<sequence length="220" mass="24835">MPRKAARQRRRPTQRRAKETRERILDTAAQLFGECGIAATSTNRIAAEAGLSIGTVYRYFPDRTAIVDELLERLLEIAERRFTHWVSDLSQRPITQLDPSVPKVSTEMLDQLAQELVANAHLVRALGGEVQSHGSRIPEFELRLRPLVKVLLIQLLGPGDDDKYDVMAYVLINIGFAAVLRTTAREVDDHKRREAIAMTAQMIGAWLETEVRAVRLTSRP</sequence>
<dbReference type="PANTHER" id="PTHR30055:SF234">
    <property type="entry name" value="HTH-TYPE TRANSCRIPTIONAL REGULATOR BETI"/>
    <property type="match status" value="1"/>
</dbReference>
<dbReference type="Gene3D" id="1.10.357.10">
    <property type="entry name" value="Tetracycline Repressor, domain 2"/>
    <property type="match status" value="1"/>
</dbReference>
<evidence type="ECO:0000256" key="3">
    <source>
        <dbReference type="ARBA" id="ARBA00023163"/>
    </source>
</evidence>
<feature type="compositionally biased region" description="Basic residues" evidence="5">
    <location>
        <begin position="1"/>
        <end position="15"/>
    </location>
</feature>
<keyword evidence="8" id="KW-1185">Reference proteome</keyword>
<organism evidence="7 8">
    <name type="scientific">Nocardia sputorum</name>
    <dbReference type="NCBI Taxonomy" id="2984338"/>
    <lineage>
        <taxon>Bacteria</taxon>
        <taxon>Bacillati</taxon>
        <taxon>Actinomycetota</taxon>
        <taxon>Actinomycetes</taxon>
        <taxon>Mycobacteriales</taxon>
        <taxon>Nocardiaceae</taxon>
        <taxon>Nocardia</taxon>
    </lineage>
</organism>
<feature type="region of interest" description="Disordered" evidence="5">
    <location>
        <begin position="1"/>
        <end position="20"/>
    </location>
</feature>
<dbReference type="InterPro" id="IPR009057">
    <property type="entry name" value="Homeodomain-like_sf"/>
</dbReference>
<protein>
    <recommendedName>
        <fullName evidence="6">HTH tetR-type domain-containing protein</fullName>
    </recommendedName>
</protein>
<proteinExistence type="predicted"/>